<gene>
    <name evidence="1" type="ORF">TCM_004190</name>
</gene>
<dbReference type="Gramene" id="EOX94556">
    <property type="protein sequence ID" value="EOX94556"/>
    <property type="gene ID" value="TCM_004190"/>
</dbReference>
<dbReference type="AlphaFoldDB" id="A0A061DR27"/>
<organism evidence="1 2">
    <name type="scientific">Theobroma cacao</name>
    <name type="common">Cacao</name>
    <name type="synonym">Cocoa</name>
    <dbReference type="NCBI Taxonomy" id="3641"/>
    <lineage>
        <taxon>Eukaryota</taxon>
        <taxon>Viridiplantae</taxon>
        <taxon>Streptophyta</taxon>
        <taxon>Embryophyta</taxon>
        <taxon>Tracheophyta</taxon>
        <taxon>Spermatophyta</taxon>
        <taxon>Magnoliopsida</taxon>
        <taxon>eudicotyledons</taxon>
        <taxon>Gunneridae</taxon>
        <taxon>Pentapetalae</taxon>
        <taxon>rosids</taxon>
        <taxon>malvids</taxon>
        <taxon>Malvales</taxon>
        <taxon>Malvaceae</taxon>
        <taxon>Byttnerioideae</taxon>
        <taxon>Theobroma</taxon>
    </lineage>
</organism>
<accession>A0A061DR27</accession>
<dbReference type="HOGENOM" id="CLU_2089175_0_0_1"/>
<evidence type="ECO:0000313" key="2">
    <source>
        <dbReference type="Proteomes" id="UP000026915"/>
    </source>
</evidence>
<evidence type="ECO:0000313" key="1">
    <source>
        <dbReference type="EMBL" id="EOX94556.1"/>
    </source>
</evidence>
<dbReference type="EMBL" id="CM001879">
    <property type="protein sequence ID" value="EOX94556.1"/>
    <property type="molecule type" value="Genomic_DNA"/>
</dbReference>
<keyword evidence="2" id="KW-1185">Reference proteome</keyword>
<dbReference type="Proteomes" id="UP000026915">
    <property type="component" value="Chromosome 1"/>
</dbReference>
<reference evidence="1 2" key="1">
    <citation type="journal article" date="2013" name="Genome Biol.">
        <title>The genome sequence of the most widely cultivated cacao type and its use to identify candidate genes regulating pod color.</title>
        <authorList>
            <person name="Motamayor J.C."/>
            <person name="Mockaitis K."/>
            <person name="Schmutz J."/>
            <person name="Haiminen N."/>
            <person name="Iii D.L."/>
            <person name="Cornejo O."/>
            <person name="Findley S.D."/>
            <person name="Zheng P."/>
            <person name="Utro F."/>
            <person name="Royaert S."/>
            <person name="Saski C."/>
            <person name="Jenkins J."/>
            <person name="Podicheti R."/>
            <person name="Zhao M."/>
            <person name="Scheffler B.E."/>
            <person name="Stack J.C."/>
            <person name="Feltus F.A."/>
            <person name="Mustiga G.M."/>
            <person name="Amores F."/>
            <person name="Phillips W."/>
            <person name="Marelli J.P."/>
            <person name="May G.D."/>
            <person name="Shapiro H."/>
            <person name="Ma J."/>
            <person name="Bustamante C.D."/>
            <person name="Schnell R.J."/>
            <person name="Main D."/>
            <person name="Gilbert D."/>
            <person name="Parida L."/>
            <person name="Kuhn D.N."/>
        </authorList>
    </citation>
    <scope>NUCLEOTIDE SEQUENCE [LARGE SCALE GENOMIC DNA]</scope>
    <source>
        <strain evidence="2">cv. Matina 1-6</strain>
    </source>
</reference>
<protein>
    <submittedName>
        <fullName evidence="1">Uncharacterized protein</fullName>
    </submittedName>
</protein>
<proteinExistence type="predicted"/>
<dbReference type="InParanoid" id="A0A061DR27"/>
<sequence>MRSLLARGAPVLSAPSMCGSYNKPSSGAYNLGAGATLPARHPSKQHLKIRRYGFLTGGVQEARGPDEREAQVRAAHLSVRPDCARRSSMRGPVVHATCLRVGDLHSAFAGAALARQV</sequence>
<name>A0A061DR27_THECC</name>